<dbReference type="Gene3D" id="1.25.40.20">
    <property type="entry name" value="Ankyrin repeat-containing domain"/>
    <property type="match status" value="2"/>
</dbReference>
<proteinExistence type="inferred from homology"/>
<dbReference type="SUPFAM" id="SSF52467">
    <property type="entry name" value="DHS-like NAD/FAD-binding domain"/>
    <property type="match status" value="1"/>
</dbReference>
<dbReference type="GO" id="GO:0070403">
    <property type="term" value="F:NAD+ binding"/>
    <property type="evidence" value="ECO:0007669"/>
    <property type="project" value="InterPro"/>
</dbReference>
<dbReference type="Pfam" id="PF02146">
    <property type="entry name" value="SIR2"/>
    <property type="match status" value="1"/>
</dbReference>
<dbReference type="Gene3D" id="3.30.1600.10">
    <property type="entry name" value="SIR2/SIRT2 'Small Domain"/>
    <property type="match status" value="1"/>
</dbReference>
<feature type="repeat" description="ANK" evidence="6">
    <location>
        <begin position="150"/>
        <end position="185"/>
    </location>
</feature>
<gene>
    <name evidence="9" type="ORF">LY90DRAFT_254208</name>
</gene>
<dbReference type="InterPro" id="IPR029035">
    <property type="entry name" value="DHS-like_NAD/FAD-binding_dom"/>
</dbReference>
<dbReference type="SUPFAM" id="SSF48403">
    <property type="entry name" value="Ankyrin repeat"/>
    <property type="match status" value="1"/>
</dbReference>
<name>A0A1Y2FJF3_9FUNG</name>
<keyword evidence="7" id="KW-0862">Zinc</keyword>
<evidence type="ECO:0000256" key="4">
    <source>
        <dbReference type="ARBA" id="ARBA00023027"/>
    </source>
</evidence>
<dbReference type="Pfam" id="PF13637">
    <property type="entry name" value="Ank_4"/>
    <property type="match status" value="1"/>
</dbReference>
<evidence type="ECO:0000256" key="5">
    <source>
        <dbReference type="ARBA" id="ARBA00023043"/>
    </source>
</evidence>
<evidence type="ECO:0000256" key="2">
    <source>
        <dbReference type="ARBA" id="ARBA00022679"/>
    </source>
</evidence>
<evidence type="ECO:0000256" key="7">
    <source>
        <dbReference type="PROSITE-ProRule" id="PRU00236"/>
    </source>
</evidence>
<sequence>MVNKSKCSALHESTIMGDFESTKLLVEAGADINLTSRDGSTPLTSAIMREHIDIIKYLLEQPNIDILTPTMFGFTPLISAASKAQSDIVKLLLRDEDLIENMLYRDNDGSTALHHACQSIINNPIETIKILLERAKEANLEEYVDCVDFSGSTPLLSACWHDSQYLPDIIDILLKYGADPRKENKYGWCCLHVLSQQSSSRSKEMYAKIEEHIKKIDPYFFDTFSVEVNESPIEYFQHPLLKKHLQIPLKERMNVLNGDVSSRGVCKIINKAIQNKNLKIAVLLGDNYIDELNLPSLTDLEALAYNTESYINNSNKFNEIVKEKYYHIYKNEIEKTNVHKFISFLNEKDLLKYLFTLNIDMMEFQIGVPKEKIITSNGSFFYPKKCTQCQNTLSEEEEETCYWNKIKENLVPECPKCKGLLQPDIRFSPENIEEKFLNYCEAGKLDVDMLIIIGLKNETFPSDQLITNVPTNCSRILINKQNIDEFINDFSENEIQPTSDNTSESYYGKSEEEIKKIVELGGNYRDVVMLGDINKNINNLLSQINTMDNQN</sequence>
<evidence type="ECO:0000313" key="10">
    <source>
        <dbReference type="Proteomes" id="UP000193920"/>
    </source>
</evidence>
<dbReference type="InterPro" id="IPR026590">
    <property type="entry name" value="Ssirtuin_cat_dom"/>
</dbReference>
<keyword evidence="3" id="KW-0677">Repeat</keyword>
<feature type="repeat" description="ANK" evidence="6">
    <location>
        <begin position="5"/>
        <end position="37"/>
    </location>
</feature>
<dbReference type="InterPro" id="IPR003000">
    <property type="entry name" value="Sirtuin"/>
</dbReference>
<feature type="repeat" description="ANK" evidence="6">
    <location>
        <begin position="38"/>
        <end position="60"/>
    </location>
</feature>
<evidence type="ECO:0000256" key="6">
    <source>
        <dbReference type="PROSITE-ProRule" id="PRU00023"/>
    </source>
</evidence>
<dbReference type="PROSITE" id="PS50305">
    <property type="entry name" value="SIRTUIN"/>
    <property type="match status" value="1"/>
</dbReference>
<dbReference type="GO" id="GO:0016740">
    <property type="term" value="F:transferase activity"/>
    <property type="evidence" value="ECO:0007669"/>
    <property type="project" value="UniProtKB-KW"/>
</dbReference>
<dbReference type="SMART" id="SM00248">
    <property type="entry name" value="ANK"/>
    <property type="match status" value="5"/>
</dbReference>
<dbReference type="PANTHER" id="PTHR24198:SF165">
    <property type="entry name" value="ANKYRIN REPEAT-CONTAINING PROTEIN-RELATED"/>
    <property type="match status" value="1"/>
</dbReference>
<accession>A0A1Y2FJF3</accession>
<keyword evidence="5 6" id="KW-0040">ANK repeat</keyword>
<dbReference type="GO" id="GO:0046872">
    <property type="term" value="F:metal ion binding"/>
    <property type="evidence" value="ECO:0007669"/>
    <property type="project" value="UniProtKB-KW"/>
</dbReference>
<keyword evidence="4" id="KW-0520">NAD</keyword>
<evidence type="ECO:0000256" key="1">
    <source>
        <dbReference type="ARBA" id="ARBA00006924"/>
    </source>
</evidence>
<dbReference type="Gene3D" id="3.40.50.1220">
    <property type="entry name" value="TPP-binding domain"/>
    <property type="match status" value="1"/>
</dbReference>
<dbReference type="PROSITE" id="PS50297">
    <property type="entry name" value="ANK_REP_REGION"/>
    <property type="match status" value="2"/>
</dbReference>
<keyword evidence="10" id="KW-1185">Reference proteome</keyword>
<feature type="binding site" evidence="7">
    <location>
        <position position="417"/>
    </location>
    <ligand>
        <name>Zn(2+)</name>
        <dbReference type="ChEBI" id="CHEBI:29105"/>
    </ligand>
</feature>
<reference evidence="9 10" key="1">
    <citation type="submission" date="2016-08" db="EMBL/GenBank/DDBJ databases">
        <title>A Parts List for Fungal Cellulosomes Revealed by Comparative Genomics.</title>
        <authorList>
            <consortium name="DOE Joint Genome Institute"/>
            <person name="Haitjema C.H."/>
            <person name="Gilmore S.P."/>
            <person name="Henske J.K."/>
            <person name="Solomon K.V."/>
            <person name="De Groot R."/>
            <person name="Kuo A."/>
            <person name="Mondo S.J."/>
            <person name="Salamov A.A."/>
            <person name="Labutti K."/>
            <person name="Zhao Z."/>
            <person name="Chiniquy J."/>
            <person name="Barry K."/>
            <person name="Brewer H.M."/>
            <person name="Purvine S.O."/>
            <person name="Wright A.T."/>
            <person name="Boxma B."/>
            <person name="Van Alen T."/>
            <person name="Hackstein J.H."/>
            <person name="Baker S.E."/>
            <person name="Grigoriev I.V."/>
            <person name="O'Malley M.A."/>
        </authorList>
    </citation>
    <scope>NUCLEOTIDE SEQUENCE [LARGE SCALE GENOMIC DNA]</scope>
    <source>
        <strain evidence="9 10">G1</strain>
    </source>
</reference>
<comment type="caution">
    <text evidence="7">Lacks conserved residue(s) required for the propagation of feature annotation.</text>
</comment>
<keyword evidence="7" id="KW-0479">Metal-binding</keyword>
<evidence type="ECO:0000313" key="9">
    <source>
        <dbReference type="EMBL" id="ORY83376.1"/>
    </source>
</evidence>
<dbReference type="Pfam" id="PF00023">
    <property type="entry name" value="Ank"/>
    <property type="match status" value="1"/>
</dbReference>
<dbReference type="STRING" id="1754190.A0A1Y2FJF3"/>
<dbReference type="InterPro" id="IPR002110">
    <property type="entry name" value="Ankyrin_rpt"/>
</dbReference>
<dbReference type="InterPro" id="IPR036770">
    <property type="entry name" value="Ankyrin_rpt-contain_sf"/>
</dbReference>
<dbReference type="Proteomes" id="UP000193920">
    <property type="component" value="Unassembled WGS sequence"/>
</dbReference>
<comment type="caution">
    <text evidence="9">The sequence shown here is derived from an EMBL/GenBank/DDBJ whole genome shotgun (WGS) entry which is preliminary data.</text>
</comment>
<feature type="binding site" evidence="7">
    <location>
        <position position="414"/>
    </location>
    <ligand>
        <name>Zn(2+)</name>
        <dbReference type="ChEBI" id="CHEBI:29105"/>
    </ligand>
</feature>
<feature type="binding site" evidence="7">
    <location>
        <position position="386"/>
    </location>
    <ligand>
        <name>Zn(2+)</name>
        <dbReference type="ChEBI" id="CHEBI:29105"/>
    </ligand>
</feature>
<protein>
    <submittedName>
        <fullName evidence="9">Ankyrin</fullName>
    </submittedName>
</protein>
<evidence type="ECO:0000256" key="3">
    <source>
        <dbReference type="ARBA" id="ARBA00022737"/>
    </source>
</evidence>
<dbReference type="EMBL" id="MCOG01000007">
    <property type="protein sequence ID" value="ORY83376.1"/>
    <property type="molecule type" value="Genomic_DNA"/>
</dbReference>
<dbReference type="InterPro" id="IPR026591">
    <property type="entry name" value="Sirtuin_cat_small_dom_sf"/>
</dbReference>
<feature type="binding site" evidence="7">
    <location>
        <position position="389"/>
    </location>
    <ligand>
        <name>Zn(2+)</name>
        <dbReference type="ChEBI" id="CHEBI:29105"/>
    </ligand>
</feature>
<keyword evidence="2" id="KW-0808">Transferase</keyword>
<dbReference type="PROSITE" id="PS50088">
    <property type="entry name" value="ANK_REPEAT"/>
    <property type="match status" value="3"/>
</dbReference>
<dbReference type="PANTHER" id="PTHR24198">
    <property type="entry name" value="ANKYRIN REPEAT AND PROTEIN KINASE DOMAIN-CONTAINING PROTEIN"/>
    <property type="match status" value="1"/>
</dbReference>
<dbReference type="OrthoDB" id="366390at2759"/>
<feature type="domain" description="Deacetylase sirtuin-type" evidence="8">
    <location>
        <begin position="250"/>
        <end position="524"/>
    </location>
</feature>
<comment type="similarity">
    <text evidence="1">Belongs to the sirtuin family. Class I subfamily.</text>
</comment>
<evidence type="ECO:0000259" key="8">
    <source>
        <dbReference type="PROSITE" id="PS50305"/>
    </source>
</evidence>
<dbReference type="AlphaFoldDB" id="A0A1Y2FJF3"/>
<organism evidence="9 10">
    <name type="scientific">Neocallimastix californiae</name>
    <dbReference type="NCBI Taxonomy" id="1754190"/>
    <lineage>
        <taxon>Eukaryota</taxon>
        <taxon>Fungi</taxon>
        <taxon>Fungi incertae sedis</taxon>
        <taxon>Chytridiomycota</taxon>
        <taxon>Chytridiomycota incertae sedis</taxon>
        <taxon>Neocallimastigomycetes</taxon>
        <taxon>Neocallimastigales</taxon>
        <taxon>Neocallimastigaceae</taxon>
        <taxon>Neocallimastix</taxon>
    </lineage>
</organism>
<dbReference type="Pfam" id="PF12796">
    <property type="entry name" value="Ank_2"/>
    <property type="match status" value="1"/>
</dbReference>